<evidence type="ECO:0000313" key="1">
    <source>
        <dbReference type="EMBL" id="MCZ4093165.1"/>
    </source>
</evidence>
<sequence length="89" mass="9761">MIEVRASAAGAPIANGYIQLDTNPVTGLLFAETLRENKGGALVFNKNGKEFRIQPQRGMLYCFDAHDVPHAVEPLRGFFNCAHCDKKAV</sequence>
<dbReference type="Proteomes" id="UP001079430">
    <property type="component" value="Unassembled WGS sequence"/>
</dbReference>
<comment type="caution">
    <text evidence="1">The sequence shown here is derived from an EMBL/GenBank/DDBJ whole genome shotgun (WGS) entry which is preliminary data.</text>
</comment>
<accession>A0ABT4KN07</accession>
<reference evidence="1" key="1">
    <citation type="submission" date="2022-10" db="EMBL/GenBank/DDBJ databases">
        <title>Whole genome sequencing of three plant growth promoting bacteria isolated from Vachellia tortilis subsp. raddiana in Morocco.</title>
        <authorList>
            <person name="Hnini M."/>
            <person name="Zouagui R."/>
            <person name="Zouagui H."/>
            <person name="Chemao Elfihri M.-W."/>
            <person name="Ibrahimi A."/>
            <person name="Sbabou L."/>
            <person name="Aurag J."/>
        </authorList>
    </citation>
    <scope>NUCLEOTIDE SEQUENCE</scope>
    <source>
        <strain evidence="1">LMR678</strain>
    </source>
</reference>
<name>A0ABT4KN07_9HYPH</name>
<gene>
    <name evidence="1" type="ORF">O3W52_25005</name>
</gene>
<proteinExistence type="predicted"/>
<dbReference type="Gene3D" id="2.60.120.620">
    <property type="entry name" value="q2cbj1_9rhob like domain"/>
    <property type="match status" value="1"/>
</dbReference>
<protein>
    <submittedName>
        <fullName evidence="1">Uncharacterized protein</fullName>
    </submittedName>
</protein>
<organism evidence="1 2">
    <name type="scientific">Sinorhizobium psoraleae</name>
    <dbReference type="NCBI Taxonomy" id="520838"/>
    <lineage>
        <taxon>Bacteria</taxon>
        <taxon>Pseudomonadati</taxon>
        <taxon>Pseudomonadota</taxon>
        <taxon>Alphaproteobacteria</taxon>
        <taxon>Hyphomicrobiales</taxon>
        <taxon>Rhizobiaceae</taxon>
        <taxon>Sinorhizobium/Ensifer group</taxon>
        <taxon>Sinorhizobium</taxon>
    </lineage>
</organism>
<dbReference type="RefSeq" id="WP_269284901.1">
    <property type="nucleotide sequence ID" value="NZ_JAPVOI010000005.1"/>
</dbReference>
<dbReference type="EMBL" id="JAPVOI010000005">
    <property type="protein sequence ID" value="MCZ4093165.1"/>
    <property type="molecule type" value="Genomic_DNA"/>
</dbReference>
<keyword evidence="2" id="KW-1185">Reference proteome</keyword>
<evidence type="ECO:0000313" key="2">
    <source>
        <dbReference type="Proteomes" id="UP001079430"/>
    </source>
</evidence>